<proteinExistence type="predicted"/>
<evidence type="ECO:0000313" key="2">
    <source>
        <dbReference type="Proteomes" id="UP000199689"/>
    </source>
</evidence>
<name>A0A1G5WPI8_9FIRM</name>
<dbReference type="PANTHER" id="PTHR43434">
    <property type="entry name" value="PHOSPHOGLYCOLATE PHOSPHATASE"/>
    <property type="match status" value="1"/>
</dbReference>
<dbReference type="Proteomes" id="UP000199689">
    <property type="component" value="Unassembled WGS sequence"/>
</dbReference>
<keyword evidence="2" id="KW-1185">Reference proteome</keyword>
<dbReference type="PANTHER" id="PTHR43434:SF20">
    <property type="entry name" value="5'-NUCLEOTIDASE"/>
    <property type="match status" value="1"/>
</dbReference>
<dbReference type="SUPFAM" id="SSF56784">
    <property type="entry name" value="HAD-like"/>
    <property type="match status" value="1"/>
</dbReference>
<dbReference type="GeneID" id="87756468"/>
<accession>A0A1G5WPI8</accession>
<dbReference type="GO" id="GO:0005829">
    <property type="term" value="C:cytosol"/>
    <property type="evidence" value="ECO:0007669"/>
    <property type="project" value="TreeGrafter"/>
</dbReference>
<dbReference type="InterPro" id="IPR041492">
    <property type="entry name" value="HAD_2"/>
</dbReference>
<dbReference type="Gene3D" id="3.40.50.1000">
    <property type="entry name" value="HAD superfamily/HAD-like"/>
    <property type="match status" value="1"/>
</dbReference>
<protein>
    <submittedName>
        <fullName evidence="1">Phosphoglycolate phosphatase</fullName>
    </submittedName>
</protein>
<evidence type="ECO:0000313" key="1">
    <source>
        <dbReference type="EMBL" id="SDA59407.1"/>
    </source>
</evidence>
<dbReference type="Gene3D" id="1.10.150.240">
    <property type="entry name" value="Putative phosphatase, domain 2"/>
    <property type="match status" value="1"/>
</dbReference>
<organism evidence="1 2">
    <name type="scientific">Allisonella histaminiformans</name>
    <dbReference type="NCBI Taxonomy" id="209880"/>
    <lineage>
        <taxon>Bacteria</taxon>
        <taxon>Bacillati</taxon>
        <taxon>Bacillota</taxon>
        <taxon>Negativicutes</taxon>
        <taxon>Veillonellales</taxon>
        <taxon>Veillonellaceae</taxon>
        <taxon>Allisonella</taxon>
    </lineage>
</organism>
<dbReference type="OrthoDB" id="9792518at2"/>
<dbReference type="STRING" id="209880.SAMN02910343_01475"/>
<dbReference type="AlphaFoldDB" id="A0A1G5WPI8"/>
<dbReference type="InterPro" id="IPR050155">
    <property type="entry name" value="HAD-like_hydrolase_sf"/>
</dbReference>
<dbReference type="InterPro" id="IPR023198">
    <property type="entry name" value="PGP-like_dom2"/>
</dbReference>
<dbReference type="RefSeq" id="WP_091365381.1">
    <property type="nucleotide sequence ID" value="NZ_FMXA01000025.1"/>
</dbReference>
<sequence length="230" mass="25488">MATVIFDWDGTIAESGEGITRSVQYALDTVGIKVPDLSDLTHFIGPPLRVEFKKTYGMSDEDIEKAITAFRARYESEGIFECRLYPGIEDVIRDCVDRFGMSIAVASSKTDYQLHRLVKHFGLDSLFDVVRGATPDAERPGHGVPGKSNKAVVIEETLSHLEMKYGELIRIEDTYMIGDTAYDMEGAEMQGIHGVGVTYGYGSRNALEEYGAENIVNSVDELYSYLSSLT</sequence>
<dbReference type="GO" id="GO:0004713">
    <property type="term" value="F:protein tyrosine kinase activity"/>
    <property type="evidence" value="ECO:0007669"/>
    <property type="project" value="TreeGrafter"/>
</dbReference>
<dbReference type="InterPro" id="IPR036412">
    <property type="entry name" value="HAD-like_sf"/>
</dbReference>
<dbReference type="SFLD" id="SFLDG01129">
    <property type="entry name" value="C1.5:_HAD__Beta-PGM__Phosphata"/>
    <property type="match status" value="1"/>
</dbReference>
<dbReference type="Pfam" id="PF13419">
    <property type="entry name" value="HAD_2"/>
    <property type="match status" value="1"/>
</dbReference>
<dbReference type="InterPro" id="IPR023214">
    <property type="entry name" value="HAD_sf"/>
</dbReference>
<dbReference type="SFLD" id="SFLDS00003">
    <property type="entry name" value="Haloacid_Dehalogenase"/>
    <property type="match status" value="1"/>
</dbReference>
<dbReference type="EMBL" id="FMXA01000025">
    <property type="protein sequence ID" value="SDA59407.1"/>
    <property type="molecule type" value="Genomic_DNA"/>
</dbReference>
<reference evidence="1 2" key="1">
    <citation type="submission" date="2016-10" db="EMBL/GenBank/DDBJ databases">
        <authorList>
            <person name="de Groot N.N."/>
        </authorList>
    </citation>
    <scope>NUCLEOTIDE SEQUENCE [LARGE SCALE GENOMIC DNA]</scope>
    <source>
        <strain evidence="1 2">DSM 15230</strain>
    </source>
</reference>
<gene>
    <name evidence="1" type="ORF">SAMN02910343_01475</name>
</gene>